<feature type="transmembrane region" description="Helical" evidence="2">
    <location>
        <begin position="369"/>
        <end position="388"/>
    </location>
</feature>
<feature type="transmembrane region" description="Helical" evidence="2">
    <location>
        <begin position="20"/>
        <end position="43"/>
    </location>
</feature>
<evidence type="ECO:0000256" key="1">
    <source>
        <dbReference type="SAM" id="MobiDB-lite"/>
    </source>
</evidence>
<dbReference type="PANTHER" id="PTHR35307:SF3">
    <property type="entry name" value="DUF4220 DOMAIN-CONTAINING PROTEIN"/>
    <property type="match status" value="1"/>
</dbReference>
<evidence type="ECO:0000313" key="4">
    <source>
        <dbReference type="Proteomes" id="UP000290289"/>
    </source>
</evidence>
<feature type="transmembrane region" description="Helical" evidence="2">
    <location>
        <begin position="120"/>
        <end position="147"/>
    </location>
</feature>
<keyword evidence="2" id="KW-1133">Transmembrane helix</keyword>
<proteinExistence type="predicted"/>
<dbReference type="AlphaFoldDB" id="A0A498JP31"/>
<dbReference type="EMBL" id="RDQH01000332">
    <property type="protein sequence ID" value="RXH97270.1"/>
    <property type="molecule type" value="Genomic_DNA"/>
</dbReference>
<sequence>MGGCDMNGNLYEEKFSAPMPWIGMYVAAASLACLIAMAADVILGIRHHKYWFPCKFFSINATSLTLIGIAIKLSVDLNTPMPNRHDQLAKLSSSALICTAMANSMPSLGAMENEEMFMNVIALGILVITLIVNICIQLATGAIFVFWKEHASVMFIMLVLLLMLIFSALTVPRTKNYLEKGYKKRYQLSSKECTNASGRKEVTKLRDTLTKLWLMAHTSSPQFVMGRSVTCTASGAFCLLSAMILAQAMFRTYLMPWSIKFCSGESDYKLTTTLILFTQAVAVGVGTISPSFRWFIAINFKCPKRGNISYRKEFEIERYWIQGLAKLKKCPLNFRIKSRDCRKLAHEARNKLLDLCIAMQKGIVLSSKAIRFISIFLVSRIFLLSDLFREWKKKKLEFDSIPMSQKNPRQDLSNYVLYLEGEDALVHYMMNSNCDATDHWIQKGTKEEPKHLIKLLGKSTASQGFKGVAEFDSDQVPSLQCEEPPNCWALPVVTLTSIALALPNIGSGSIENLIDGVHEGLMYMNAIEKQLDSKGDLANIRKAAGVVWLRVDLYHTWLDLDLGRLSRQGKSLKETLEELSETAKSIFEECRKRKMSKENVCSRDIPSKWSVKELAANSMYRISQTLLLNPKGKINESSERLYESMVVMISDIMGACLTNLQEAVAIKCFNSTIEEREESVRLAVHVLGKTERILYIVEPGIPSNLDHHQMACIDEWRLPRKPQINFKACTSFPISESDRDSSAGSSDHFYLPMD</sequence>
<evidence type="ECO:0000313" key="3">
    <source>
        <dbReference type="EMBL" id="RXH97270.1"/>
    </source>
</evidence>
<evidence type="ECO:0000256" key="2">
    <source>
        <dbReference type="SAM" id="Phobius"/>
    </source>
</evidence>
<keyword evidence="4" id="KW-1185">Reference proteome</keyword>
<keyword evidence="2" id="KW-0472">Membrane</keyword>
<accession>A0A498JP31</accession>
<protein>
    <submittedName>
        <fullName evidence="3">Uncharacterized protein</fullName>
    </submittedName>
</protein>
<feature type="region of interest" description="Disordered" evidence="1">
    <location>
        <begin position="734"/>
        <end position="754"/>
    </location>
</feature>
<dbReference type="PANTHER" id="PTHR35307">
    <property type="entry name" value="PROTEIN, PUTATIVE-RELATED"/>
    <property type="match status" value="1"/>
</dbReference>
<keyword evidence="2" id="KW-0812">Transmembrane</keyword>
<gene>
    <name evidence="3" type="ORF">DVH24_035938</name>
</gene>
<feature type="transmembrane region" description="Helical" evidence="2">
    <location>
        <begin position="270"/>
        <end position="296"/>
    </location>
</feature>
<feature type="transmembrane region" description="Helical" evidence="2">
    <location>
        <begin position="50"/>
        <end position="71"/>
    </location>
</feature>
<feature type="transmembrane region" description="Helical" evidence="2">
    <location>
        <begin position="153"/>
        <end position="171"/>
    </location>
</feature>
<dbReference type="Proteomes" id="UP000290289">
    <property type="component" value="Chromosome 6"/>
</dbReference>
<organism evidence="3 4">
    <name type="scientific">Malus domestica</name>
    <name type="common">Apple</name>
    <name type="synonym">Pyrus malus</name>
    <dbReference type="NCBI Taxonomy" id="3750"/>
    <lineage>
        <taxon>Eukaryota</taxon>
        <taxon>Viridiplantae</taxon>
        <taxon>Streptophyta</taxon>
        <taxon>Embryophyta</taxon>
        <taxon>Tracheophyta</taxon>
        <taxon>Spermatophyta</taxon>
        <taxon>Magnoliopsida</taxon>
        <taxon>eudicotyledons</taxon>
        <taxon>Gunneridae</taxon>
        <taxon>Pentapetalae</taxon>
        <taxon>rosids</taxon>
        <taxon>fabids</taxon>
        <taxon>Rosales</taxon>
        <taxon>Rosaceae</taxon>
        <taxon>Amygdaloideae</taxon>
        <taxon>Maleae</taxon>
        <taxon>Malus</taxon>
    </lineage>
</organism>
<reference evidence="3 4" key="1">
    <citation type="submission" date="2018-10" db="EMBL/GenBank/DDBJ databases">
        <title>A high-quality apple genome assembly.</title>
        <authorList>
            <person name="Hu J."/>
        </authorList>
    </citation>
    <scope>NUCLEOTIDE SEQUENCE [LARGE SCALE GENOMIC DNA]</scope>
    <source>
        <strain evidence="4">cv. HFTH1</strain>
        <tissue evidence="3">Young leaf</tissue>
    </source>
</reference>
<name>A0A498JP31_MALDO</name>
<feature type="transmembrane region" description="Helical" evidence="2">
    <location>
        <begin position="229"/>
        <end position="250"/>
    </location>
</feature>
<comment type="caution">
    <text evidence="3">The sequence shown here is derived from an EMBL/GenBank/DDBJ whole genome shotgun (WGS) entry which is preliminary data.</text>
</comment>